<evidence type="ECO:0000256" key="3">
    <source>
        <dbReference type="ARBA" id="ARBA00023080"/>
    </source>
</evidence>
<protein>
    <recommendedName>
        <fullName evidence="4">dTTP/UTP pyrophosphatase</fullName>
        <shortName evidence="4">dTTPase/UTPase</shortName>
        <ecNumber evidence="4">3.6.1.9</ecNumber>
    </recommendedName>
    <alternativeName>
        <fullName evidence="4">Nucleoside triphosphate pyrophosphatase</fullName>
    </alternativeName>
    <alternativeName>
        <fullName evidence="4">Nucleotide pyrophosphatase</fullName>
        <shortName evidence="4">Nucleotide PPase</shortName>
    </alternativeName>
</protein>
<proteinExistence type="inferred from homology"/>
<evidence type="ECO:0000256" key="2">
    <source>
        <dbReference type="ARBA" id="ARBA00022801"/>
    </source>
</evidence>
<comment type="caution">
    <text evidence="5">The sequence shown here is derived from an EMBL/GenBank/DDBJ whole genome shotgun (WGS) entry which is preliminary data.</text>
</comment>
<dbReference type="NCBIfam" id="TIGR00172">
    <property type="entry name" value="maf"/>
    <property type="match status" value="1"/>
</dbReference>
<dbReference type="RefSeq" id="WP_313932863.1">
    <property type="nucleotide sequence ID" value="NZ_JANFPJ010000012.1"/>
</dbReference>
<dbReference type="PIRSF" id="PIRSF006305">
    <property type="entry name" value="Maf"/>
    <property type="match status" value="1"/>
</dbReference>
<keyword evidence="6" id="KW-1185">Reference proteome</keyword>
<comment type="function">
    <text evidence="4">Nucleoside triphosphate pyrophosphatase that hydrolyzes dTTP and UTP. May have a dual role in cell division arrest and in preventing the incorporation of modified nucleotides into cellular nucleic acids.</text>
</comment>
<evidence type="ECO:0000313" key="6">
    <source>
        <dbReference type="Proteomes" id="UP001305027"/>
    </source>
</evidence>
<evidence type="ECO:0000256" key="4">
    <source>
        <dbReference type="HAMAP-Rule" id="MF_00528"/>
    </source>
</evidence>
<comment type="catalytic activity">
    <reaction evidence="4">
        <text>UTP + H2O = UMP + diphosphate + H(+)</text>
        <dbReference type="Rhea" id="RHEA:29395"/>
        <dbReference type="ChEBI" id="CHEBI:15377"/>
        <dbReference type="ChEBI" id="CHEBI:15378"/>
        <dbReference type="ChEBI" id="CHEBI:33019"/>
        <dbReference type="ChEBI" id="CHEBI:46398"/>
        <dbReference type="ChEBI" id="CHEBI:57865"/>
        <dbReference type="EC" id="3.6.1.9"/>
    </reaction>
</comment>
<dbReference type="Proteomes" id="UP001305027">
    <property type="component" value="Unassembled WGS sequence"/>
</dbReference>
<organism evidence="5 6">
    <name type="scientific">Pseudidiomarina fusca</name>
    <dbReference type="NCBI Taxonomy" id="2965078"/>
    <lineage>
        <taxon>Bacteria</taxon>
        <taxon>Pseudomonadati</taxon>
        <taxon>Pseudomonadota</taxon>
        <taxon>Gammaproteobacteria</taxon>
        <taxon>Alteromonadales</taxon>
        <taxon>Idiomarinaceae</taxon>
        <taxon>Pseudidiomarina</taxon>
    </lineage>
</organism>
<dbReference type="PANTHER" id="PTHR43213:SF5">
    <property type="entry name" value="BIFUNCTIONAL DTTP_UTP PYROPHOSPHATASE_METHYLTRANSFERASE PROTEIN-RELATED"/>
    <property type="match status" value="1"/>
</dbReference>
<dbReference type="Gene3D" id="3.90.950.10">
    <property type="match status" value="1"/>
</dbReference>
<keyword evidence="3 4" id="KW-0546">Nucleotide metabolism</keyword>
<dbReference type="Pfam" id="PF02545">
    <property type="entry name" value="Maf"/>
    <property type="match status" value="1"/>
</dbReference>
<dbReference type="SUPFAM" id="SSF52972">
    <property type="entry name" value="ITPase-like"/>
    <property type="match status" value="1"/>
</dbReference>
<comment type="catalytic activity">
    <reaction evidence="4">
        <text>dTTP + H2O = dTMP + diphosphate + H(+)</text>
        <dbReference type="Rhea" id="RHEA:28534"/>
        <dbReference type="ChEBI" id="CHEBI:15377"/>
        <dbReference type="ChEBI" id="CHEBI:15378"/>
        <dbReference type="ChEBI" id="CHEBI:33019"/>
        <dbReference type="ChEBI" id="CHEBI:37568"/>
        <dbReference type="ChEBI" id="CHEBI:63528"/>
        <dbReference type="EC" id="3.6.1.9"/>
    </reaction>
</comment>
<evidence type="ECO:0000313" key="5">
    <source>
        <dbReference type="EMBL" id="MDT7525889.1"/>
    </source>
</evidence>
<comment type="caution">
    <text evidence="4">Lacks conserved residue(s) required for the propagation of feature annotation.</text>
</comment>
<evidence type="ECO:0000256" key="1">
    <source>
        <dbReference type="ARBA" id="ARBA00001968"/>
    </source>
</evidence>
<feature type="active site" description="Proton acceptor" evidence="4">
    <location>
        <position position="105"/>
    </location>
</feature>
<dbReference type="InterPro" id="IPR003697">
    <property type="entry name" value="Maf-like"/>
</dbReference>
<gene>
    <name evidence="5" type="ORF">NOG12_07365</name>
</gene>
<feature type="site" description="Important for substrate specificity" evidence="4">
    <location>
        <position position="200"/>
    </location>
</feature>
<feature type="site" description="Important for substrate specificity" evidence="4">
    <location>
        <position position="106"/>
    </location>
</feature>
<dbReference type="CDD" id="cd00555">
    <property type="entry name" value="Maf"/>
    <property type="match status" value="1"/>
</dbReference>
<sequence>MVSNNVVFSNLVSNNLVSSNLVSNTPAARPLVLASGSPRRAELLQLLGRPFQVVLPQVPEQRTPSESAAAYVQRLAISKAEAGATLWRTKATANTTTNSLVLGSDTVVVVGYAQAHEQVLEKPRDFADFQRMMQLLSDTTHTVLTAVAVTQSAPLEPTTDVTMATMVATEVSFKPLSEGEIAAYWASGEPQDKAGGYGIQGLAGRFVTHLQGSYFAVVGLPLYETAELLTRVETQQAGGQQ</sequence>
<dbReference type="EC" id="3.6.1.9" evidence="4"/>
<name>A0ABU3KX12_9GAMM</name>
<keyword evidence="4" id="KW-0963">Cytoplasm</keyword>
<keyword evidence="2 4" id="KW-0378">Hydrolase</keyword>
<reference evidence="5 6" key="1">
    <citation type="submission" date="2022-07" db="EMBL/GenBank/DDBJ databases">
        <title>Pseudidiomarina sp. nov, a marine bacterium isolated from Pacific Ocean.</title>
        <authorList>
            <person name="Wang Y."/>
        </authorList>
    </citation>
    <scope>NUCLEOTIDE SEQUENCE [LARGE SCALE GENOMIC DNA]</scope>
    <source>
        <strain evidence="5 6">GXY010</strain>
    </source>
</reference>
<comment type="similarity">
    <text evidence="4">Belongs to the Maf family. YhdE subfamily.</text>
</comment>
<dbReference type="EMBL" id="JANFPJ010000012">
    <property type="protein sequence ID" value="MDT7525889.1"/>
    <property type="molecule type" value="Genomic_DNA"/>
</dbReference>
<accession>A0ABU3KX12</accession>
<dbReference type="PANTHER" id="PTHR43213">
    <property type="entry name" value="BIFUNCTIONAL DTTP/UTP PYROPHOSPHATASE/METHYLTRANSFERASE PROTEIN-RELATED"/>
    <property type="match status" value="1"/>
</dbReference>
<dbReference type="HAMAP" id="MF_00528">
    <property type="entry name" value="Maf"/>
    <property type="match status" value="1"/>
</dbReference>
<comment type="subcellular location">
    <subcellularLocation>
        <location evidence="4">Cytoplasm</location>
    </subcellularLocation>
</comment>
<comment type="cofactor">
    <cofactor evidence="1 4">
        <name>a divalent metal cation</name>
        <dbReference type="ChEBI" id="CHEBI:60240"/>
    </cofactor>
</comment>
<dbReference type="InterPro" id="IPR029001">
    <property type="entry name" value="ITPase-like_fam"/>
</dbReference>
<feature type="site" description="Important for substrate specificity" evidence="4">
    <location>
        <position position="39"/>
    </location>
</feature>